<keyword evidence="6 8" id="KW-1133">Transmembrane helix</keyword>
<keyword evidence="2" id="KW-0813">Transport</keyword>
<dbReference type="PaxDb" id="4081-Solyc12g027810.1.1"/>
<dbReference type="GO" id="GO:0005886">
    <property type="term" value="C:plasma membrane"/>
    <property type="evidence" value="ECO:0007669"/>
    <property type="project" value="UniProtKB-SubCell"/>
</dbReference>
<evidence type="ECO:0000256" key="4">
    <source>
        <dbReference type="ARBA" id="ARBA00022519"/>
    </source>
</evidence>
<evidence type="ECO:0000256" key="3">
    <source>
        <dbReference type="ARBA" id="ARBA00022475"/>
    </source>
</evidence>
<dbReference type="STRING" id="4081.A0A3Q7J6G2"/>
<organism evidence="9">
    <name type="scientific">Solanum lycopersicum</name>
    <name type="common">Tomato</name>
    <name type="synonym">Lycopersicon esculentum</name>
    <dbReference type="NCBI Taxonomy" id="4081"/>
    <lineage>
        <taxon>Eukaryota</taxon>
        <taxon>Viridiplantae</taxon>
        <taxon>Streptophyta</taxon>
        <taxon>Embryophyta</taxon>
        <taxon>Tracheophyta</taxon>
        <taxon>Spermatophyta</taxon>
        <taxon>Magnoliopsida</taxon>
        <taxon>eudicotyledons</taxon>
        <taxon>Gunneridae</taxon>
        <taxon>Pentapetalae</taxon>
        <taxon>asterids</taxon>
        <taxon>lamiids</taxon>
        <taxon>Solanales</taxon>
        <taxon>Solanaceae</taxon>
        <taxon>Solanoideae</taxon>
        <taxon>Solaneae</taxon>
        <taxon>Solanum</taxon>
        <taxon>Solanum subgen. Lycopersicon</taxon>
    </lineage>
</organism>
<dbReference type="EnsemblPlants" id="Solyc12g027810.1.1">
    <property type="protein sequence ID" value="Solyc12g027810.1.1.1"/>
    <property type="gene ID" value="Solyc12g027810.1"/>
</dbReference>
<dbReference type="AlphaFoldDB" id="A0A3Q7J6G2"/>
<dbReference type="GO" id="GO:0003333">
    <property type="term" value="P:amino acid transmembrane transport"/>
    <property type="evidence" value="ECO:0007669"/>
    <property type="project" value="InterPro"/>
</dbReference>
<reference evidence="9" key="1">
    <citation type="journal article" date="2012" name="Nature">
        <title>The tomato genome sequence provides insights into fleshy fruit evolution.</title>
        <authorList>
            <consortium name="Tomato Genome Consortium"/>
        </authorList>
    </citation>
    <scope>NUCLEOTIDE SEQUENCE [LARGE SCALE GENOMIC DNA]</scope>
    <source>
        <strain evidence="9">cv. Heinz 1706</strain>
    </source>
</reference>
<dbReference type="InParanoid" id="A0A3Q7J6G2"/>
<name>A0A3Q7J6G2_SOLLC</name>
<evidence type="ECO:0000256" key="6">
    <source>
        <dbReference type="ARBA" id="ARBA00022989"/>
    </source>
</evidence>
<feature type="transmembrane region" description="Helical" evidence="8">
    <location>
        <begin position="20"/>
        <end position="43"/>
    </location>
</feature>
<sequence>MFGLLASTVKSCPISSSISILLTGVYVISSIILVVELRFAGMVKDRVDEVSLTSLAIKALGCNIWYFIKLVYGSLTIALLVACVSGIG</sequence>
<evidence type="ECO:0000256" key="8">
    <source>
        <dbReference type="SAM" id="Phobius"/>
    </source>
</evidence>
<dbReference type="Gramene" id="Solyc12g027810.1.1">
    <property type="protein sequence ID" value="Solyc12g027810.1.1.1"/>
    <property type="gene ID" value="Solyc12g027810.1"/>
</dbReference>
<dbReference type="Pfam" id="PF03222">
    <property type="entry name" value="Trp_Tyr_perm"/>
    <property type="match status" value="1"/>
</dbReference>
<proteinExistence type="predicted"/>
<dbReference type="PANTHER" id="PTHR47715">
    <property type="entry name" value="TRYPTOPHAN/TYROSINE PERMEASE"/>
    <property type="match status" value="1"/>
</dbReference>
<comment type="subcellular location">
    <subcellularLocation>
        <location evidence="1">Cell inner membrane</location>
        <topology evidence="1">Multi-pass membrane protein</topology>
    </subcellularLocation>
</comment>
<reference evidence="9" key="2">
    <citation type="submission" date="2019-01" db="UniProtKB">
        <authorList>
            <consortium name="EnsemblPlants"/>
        </authorList>
    </citation>
    <scope>IDENTIFICATION</scope>
    <source>
        <strain evidence="9">cv. Heinz 1706</strain>
    </source>
</reference>
<keyword evidence="7 8" id="KW-0472">Membrane</keyword>
<keyword evidence="10" id="KW-1185">Reference proteome</keyword>
<keyword evidence="3" id="KW-1003">Cell membrane</keyword>
<evidence type="ECO:0000313" key="10">
    <source>
        <dbReference type="Proteomes" id="UP000004994"/>
    </source>
</evidence>
<evidence type="ECO:0000256" key="2">
    <source>
        <dbReference type="ARBA" id="ARBA00022448"/>
    </source>
</evidence>
<dbReference type="InterPro" id="IPR018227">
    <property type="entry name" value="Amino_acid_transport_2"/>
</dbReference>
<evidence type="ECO:0000256" key="7">
    <source>
        <dbReference type="ARBA" id="ARBA00023136"/>
    </source>
</evidence>
<dbReference type="Proteomes" id="UP000004994">
    <property type="component" value="Chromosome 12"/>
</dbReference>
<keyword evidence="4" id="KW-0997">Cell inner membrane</keyword>
<protein>
    <submittedName>
        <fullName evidence="9">Uncharacterized protein</fullName>
    </submittedName>
</protein>
<evidence type="ECO:0000256" key="1">
    <source>
        <dbReference type="ARBA" id="ARBA00004429"/>
    </source>
</evidence>
<evidence type="ECO:0000256" key="5">
    <source>
        <dbReference type="ARBA" id="ARBA00022692"/>
    </source>
</evidence>
<accession>A0A3Q7J6G2</accession>
<evidence type="ECO:0000313" key="9">
    <source>
        <dbReference type="EnsemblPlants" id="Solyc12g027810.1.1.1"/>
    </source>
</evidence>
<dbReference type="PANTHER" id="PTHR47715:SF1">
    <property type="entry name" value="TRYPTOPHAN_TYROSINE PERMEASE"/>
    <property type="match status" value="1"/>
</dbReference>
<feature type="transmembrane region" description="Helical" evidence="8">
    <location>
        <begin position="64"/>
        <end position="87"/>
    </location>
</feature>
<keyword evidence="5 8" id="KW-0812">Transmembrane</keyword>